<comment type="caution">
    <text evidence="7">The sequence shown here is derived from an EMBL/GenBank/DDBJ whole genome shotgun (WGS) entry which is preliminary data.</text>
</comment>
<protein>
    <submittedName>
        <fullName evidence="7">Transglycosylase family protein</fullName>
    </submittedName>
</protein>
<dbReference type="CDD" id="cd13925">
    <property type="entry name" value="RPF"/>
    <property type="match status" value="1"/>
</dbReference>
<sequence>MALHADVIARLDERAAEAAARRLETRFAAAGKTSGDAFNRALQTEVARTNIAADQITRVLEDRLLQSGHRAGRGFGGAFATSMASAMPGISGFSSAIAGYESAAGRMGAVAGRALGMAFTTAAGGLIGAAAYTMFKGFQRYEAIDAAKNRLENLNRTLQATGKAGVDVKAVMDTVNAVVLDTPFALDQAFSVATRALASNTGDLKRFMTAVADAAGFANEPIDRIGDAFLKIANQGKVSMQELNNQLQNLPIVPWLAETLHVSSSELAKMITESKVGVGDLLKTVEEHASGFAKASGNTIQGAIANLQTSVARAGANLLGAAFGKPTENGNQLVEVLKTLRQRFDDIGAWIDQHQNDIREWLKTGGEVAGDLLKALEKIADTLKGHKTLIEGVVVAFAAWKTIEGIASVITSLQTISKLLRGIPADAAIAGTAMSTMGGAPGARGGGKGGGGGLGLLGLLPPVAEVAGTAWLGNWIANQLQGSDHPIWWGPQQALSMPGKWWDQIFGNDKPGGTPGAPKGPNSFSDQDVPPPVPGDGLHWEDGKGWVLDKGWVGLPGTGEFVQPGGGPDIRGPAAPGTPGGPGGPGPAGGPILPPTGLTDDKDKKKHLPKAPVVPYDTSLPPGFENLPMSSSLYGAESSYMDANSKLAAKRARLDQLEHDNNATEQDILDARNDVIEAQRDQQQAELRLFEARDSIFEKQNKQLKDWRSKLGEIGASLDADFGISKGLAGIAENITKFLANLAAAPVIGALRGVQIGTGYPGPAAGGSGILGLMASQGVFGPQYLGQDTLDLARRLGFPGGGMGLGMAQPGMAMPGESARDFAHRVMMPFWQSQGFKVGDHAADKYGEHQNGALDIMVDSLADGYKVLQQVLSDPNVYGAIFNNQTYGYGHGLTPQDYSGGHTGDPNQDHQNHVHAWYKPGGPDNIRPPGGGRGMGGGMGIPGFAPSGFMSGGANWDAIAKGESGGNWGINTGNGYFGGLQFKQSTWDQFGGGQYAPRADLATREQQIAVAERTLAAQGPGAWPNTFVPAGNGTGPGGVSAGGGMGGGLNFPGRGGIPASGPFGGFGLDGPGGGMGGGLDYAPHPSAPGTSVGLGLAAAATPPPPGGGPGIGPTLIGGIAPPTGQGGGAGASGGGLLGAAAGAAAAGANMFAPGAGIAAQIGIQEIERAIGFGAQAAGIGVQGLIQTFLPAGASELAQNNWITKIAGGVMGARPALPNLAGGGNTKQGLTPEQAAQRDMAMAGKQPTPEDVAGAKNQNGPGGPGANPAGSTTNNTVNNQVTVNNQRATEDGTGRDLTFALNQQYAPAGMP</sequence>
<dbReference type="SUPFAM" id="SSF53955">
    <property type="entry name" value="Lysozyme-like"/>
    <property type="match status" value="1"/>
</dbReference>
<evidence type="ECO:0000313" key="7">
    <source>
        <dbReference type="EMBL" id="MDV7014217.1"/>
    </source>
</evidence>
<feature type="compositionally biased region" description="Gly residues" evidence="4">
    <location>
        <begin position="578"/>
        <end position="589"/>
    </location>
</feature>
<feature type="region of interest" description="Disordered" evidence="4">
    <location>
        <begin position="1239"/>
        <end position="1295"/>
    </location>
</feature>
<feature type="region of interest" description="Disordered" evidence="4">
    <location>
        <begin position="502"/>
        <end position="542"/>
    </location>
</feature>
<evidence type="ECO:0000313" key="8">
    <source>
        <dbReference type="Proteomes" id="UP001187143"/>
    </source>
</evidence>
<dbReference type="Pfam" id="PF06737">
    <property type="entry name" value="Transglycosylas"/>
    <property type="match status" value="1"/>
</dbReference>
<keyword evidence="2" id="KW-0378">Hydrolase</keyword>
<dbReference type="RefSeq" id="WP_317728733.1">
    <property type="nucleotide sequence ID" value="NZ_JAWLLC010000033.1"/>
</dbReference>
<reference evidence="7" key="1">
    <citation type="submission" date="2023-10" db="EMBL/GenBank/DDBJ databases">
        <title>Characterization and genome sequence of Mycobacterium intracellulare ABSURDO, a novel pathogenic isolate with three colony morphotypes that vary in growth and acid-fastness.</title>
        <authorList>
            <person name="Jude B.A."/>
            <person name="Robinson R.T."/>
        </authorList>
    </citation>
    <scope>NUCLEOTIDE SEQUENCE</scope>
    <source>
        <strain evidence="7">ABSURDO Component B</strain>
    </source>
</reference>
<evidence type="ECO:0000259" key="5">
    <source>
        <dbReference type="Pfam" id="PF06737"/>
    </source>
</evidence>
<dbReference type="EMBL" id="JAWLLD010000021">
    <property type="protein sequence ID" value="MDV7014217.1"/>
    <property type="molecule type" value="Genomic_DNA"/>
</dbReference>
<evidence type="ECO:0000256" key="3">
    <source>
        <dbReference type="SAM" id="Coils"/>
    </source>
</evidence>
<accession>A0AAE4UD62</accession>
<dbReference type="InterPro" id="IPR023346">
    <property type="entry name" value="Lysozyme-like_dom_sf"/>
</dbReference>
<dbReference type="GO" id="GO:0016787">
    <property type="term" value="F:hydrolase activity"/>
    <property type="evidence" value="ECO:0007669"/>
    <property type="project" value="UniProtKB-KW"/>
</dbReference>
<dbReference type="NCBIfam" id="TIGR02675">
    <property type="entry name" value="tape_meas_nterm"/>
    <property type="match status" value="1"/>
</dbReference>
<comment type="similarity">
    <text evidence="1">Belongs to the transglycosylase family. Rpf subfamily.</text>
</comment>
<keyword evidence="3" id="KW-0175">Coiled coil</keyword>
<organism evidence="7 8">
    <name type="scientific">Mycobacterium intracellulare</name>
    <dbReference type="NCBI Taxonomy" id="1767"/>
    <lineage>
        <taxon>Bacteria</taxon>
        <taxon>Bacillati</taxon>
        <taxon>Actinomycetota</taxon>
        <taxon>Actinomycetes</taxon>
        <taxon>Mycobacteriales</taxon>
        <taxon>Mycobacteriaceae</taxon>
        <taxon>Mycobacterium</taxon>
        <taxon>Mycobacterium avium complex (MAC)</taxon>
    </lineage>
</organism>
<dbReference type="Gene3D" id="1.10.530.10">
    <property type="match status" value="1"/>
</dbReference>
<name>A0AAE4UD62_MYCIT</name>
<feature type="domain" description="Resuscitation-promoting factor core lysozyme-like" evidence="5">
    <location>
        <begin position="954"/>
        <end position="1025"/>
    </location>
</feature>
<dbReference type="GO" id="GO:0010629">
    <property type="term" value="P:negative regulation of gene expression"/>
    <property type="evidence" value="ECO:0007669"/>
    <property type="project" value="UniProtKB-ARBA"/>
</dbReference>
<evidence type="ECO:0000256" key="1">
    <source>
        <dbReference type="ARBA" id="ARBA00010830"/>
    </source>
</evidence>
<dbReference type="InterPro" id="IPR013491">
    <property type="entry name" value="Tape_meas_N"/>
</dbReference>
<dbReference type="GO" id="GO:0005576">
    <property type="term" value="C:extracellular region"/>
    <property type="evidence" value="ECO:0007669"/>
    <property type="project" value="UniProtKB-ARBA"/>
</dbReference>
<feature type="compositionally biased region" description="Low complexity" evidence="4">
    <location>
        <begin position="1265"/>
        <end position="1285"/>
    </location>
</feature>
<dbReference type="GO" id="GO:0009372">
    <property type="term" value="P:quorum sensing"/>
    <property type="evidence" value="ECO:0007669"/>
    <property type="project" value="UniProtKB-ARBA"/>
</dbReference>
<proteinExistence type="inferred from homology"/>
<dbReference type="Pfam" id="PF20155">
    <property type="entry name" value="TMP_3"/>
    <property type="match status" value="1"/>
</dbReference>
<dbReference type="InterPro" id="IPR010618">
    <property type="entry name" value="RPF"/>
</dbReference>
<dbReference type="Proteomes" id="UP001187143">
    <property type="component" value="Unassembled WGS sequence"/>
</dbReference>
<evidence type="ECO:0000256" key="2">
    <source>
        <dbReference type="ARBA" id="ARBA00022801"/>
    </source>
</evidence>
<feature type="domain" description="Tape measure protein N-terminal" evidence="6">
    <location>
        <begin position="150"/>
        <end position="316"/>
    </location>
</feature>
<evidence type="ECO:0000256" key="4">
    <source>
        <dbReference type="SAM" id="MobiDB-lite"/>
    </source>
</evidence>
<dbReference type="GO" id="GO:0042127">
    <property type="term" value="P:regulation of cell population proliferation"/>
    <property type="evidence" value="ECO:0007669"/>
    <property type="project" value="UniProtKB-ARBA"/>
</dbReference>
<feature type="coiled-coil region" evidence="3">
    <location>
        <begin position="640"/>
        <end position="693"/>
    </location>
</feature>
<feature type="region of interest" description="Disordered" evidence="4">
    <location>
        <begin position="557"/>
        <end position="622"/>
    </location>
</feature>
<gene>
    <name evidence="7" type="ORF">R4F53_18170</name>
</gene>
<evidence type="ECO:0000259" key="6">
    <source>
        <dbReference type="Pfam" id="PF20155"/>
    </source>
</evidence>